<keyword evidence="7 9" id="KW-0811">Translocation</keyword>
<dbReference type="GO" id="GO:0006605">
    <property type="term" value="P:protein targeting"/>
    <property type="evidence" value="ECO:0007669"/>
    <property type="project" value="UniProtKB-UniRule"/>
</dbReference>
<keyword evidence="8 9" id="KW-0472">Membrane</keyword>
<evidence type="ECO:0000256" key="4">
    <source>
        <dbReference type="ARBA" id="ARBA00022692"/>
    </source>
</evidence>
<dbReference type="GO" id="GO:0005886">
    <property type="term" value="C:plasma membrane"/>
    <property type="evidence" value="ECO:0007669"/>
    <property type="project" value="UniProtKB-UniRule"/>
</dbReference>
<name>A0A0W0YPR1_9GAMM</name>
<keyword evidence="6 9" id="KW-1133">Transmembrane helix</keyword>
<dbReference type="InterPro" id="IPR038379">
    <property type="entry name" value="SecE_sf"/>
</dbReference>
<reference evidence="10 11" key="1">
    <citation type="submission" date="2015-11" db="EMBL/GenBank/DDBJ databases">
        <title>Genomic analysis of 38 Legionella species identifies large and diverse effector repertoires.</title>
        <authorList>
            <person name="Burstein D."/>
            <person name="Amaro F."/>
            <person name="Zusman T."/>
            <person name="Lifshitz Z."/>
            <person name="Cohen O."/>
            <person name="Gilbert J.A."/>
            <person name="Pupko T."/>
            <person name="Shuman H.A."/>
            <person name="Segal G."/>
        </authorList>
    </citation>
    <scope>NUCLEOTIDE SEQUENCE [LARGE SCALE GENOMIC DNA]</scope>
    <source>
        <strain evidence="10 11">Mt.St.Helens-4</strain>
    </source>
</reference>
<keyword evidence="5 9" id="KW-0653">Protein transport</keyword>
<comment type="caution">
    <text evidence="9">Lacks conserved residue(s) required for the propagation of feature annotation.</text>
</comment>
<comment type="caution">
    <text evidence="10">The sequence shown here is derived from an EMBL/GenBank/DDBJ whole genome shotgun (WGS) entry which is preliminary data.</text>
</comment>
<dbReference type="PRINTS" id="PR01650">
    <property type="entry name" value="SECETRNLCASE"/>
</dbReference>
<comment type="function">
    <text evidence="9">Essential subunit of the Sec protein translocation channel SecYEG. Clamps together the 2 halves of SecY. May contact the channel plug during translocation.</text>
</comment>
<dbReference type="PANTHER" id="PTHR33910:SF1">
    <property type="entry name" value="PROTEIN TRANSLOCASE SUBUNIT SECE"/>
    <property type="match status" value="1"/>
</dbReference>
<keyword evidence="3 9" id="KW-1003">Cell membrane</keyword>
<dbReference type="GO" id="GO:0065002">
    <property type="term" value="P:intracellular protein transmembrane transport"/>
    <property type="evidence" value="ECO:0007669"/>
    <property type="project" value="UniProtKB-UniRule"/>
</dbReference>
<dbReference type="GO" id="GO:0043952">
    <property type="term" value="P:protein transport by the Sec complex"/>
    <property type="evidence" value="ECO:0007669"/>
    <property type="project" value="UniProtKB-UniRule"/>
</dbReference>
<comment type="subunit">
    <text evidence="9">Component of the Sec protein translocase complex. Heterotrimer consisting of SecY, SecE and SecG subunits. The heterotrimers can form oligomers, although 1 heterotrimer is thought to be able to translocate proteins. Interacts with the ribosome. Interacts with SecDF, and other proteins may be involved. Interacts with SecA.</text>
</comment>
<evidence type="ECO:0000256" key="5">
    <source>
        <dbReference type="ARBA" id="ARBA00022927"/>
    </source>
</evidence>
<evidence type="ECO:0000313" key="10">
    <source>
        <dbReference type="EMBL" id="KTD58872.1"/>
    </source>
</evidence>
<dbReference type="Gene3D" id="1.20.5.1030">
    <property type="entry name" value="Preprotein translocase secy subunit"/>
    <property type="match status" value="1"/>
</dbReference>
<evidence type="ECO:0000256" key="3">
    <source>
        <dbReference type="ARBA" id="ARBA00022475"/>
    </source>
</evidence>
<dbReference type="STRING" id="28087.Lsai_0769"/>
<sequence length="158" mass="17890">MPNKYRPVAQLAEWRSPKPQVGGSIPSWPANKQVNMKSSNEAQSNTKDIVSWVAIVFITLAAFFCTYYYTLSGPIVSIIWLVWFLLAMFLAYLTSVGKKVYHFAQESKVELLKVVWPTRQETVQTTTIVIVMVTLTGFILWGVDSIMMWAIAKITHLG</sequence>
<feature type="transmembrane region" description="Helical" evidence="9">
    <location>
        <begin position="128"/>
        <end position="152"/>
    </location>
</feature>
<protein>
    <recommendedName>
        <fullName evidence="9">Protein translocase subunit SecE</fullName>
    </recommendedName>
</protein>
<evidence type="ECO:0000313" key="11">
    <source>
        <dbReference type="Proteomes" id="UP000054621"/>
    </source>
</evidence>
<dbReference type="eggNOG" id="COG0690">
    <property type="taxonomic scope" value="Bacteria"/>
</dbReference>
<proteinExistence type="inferred from homology"/>
<dbReference type="InterPro" id="IPR001901">
    <property type="entry name" value="Translocase_SecE/Sec61-g"/>
</dbReference>
<gene>
    <name evidence="9 10" type="primary">secE</name>
    <name evidence="10" type="ORF">Lsai_0769</name>
</gene>
<dbReference type="GO" id="GO:0009306">
    <property type="term" value="P:protein secretion"/>
    <property type="evidence" value="ECO:0007669"/>
    <property type="project" value="UniProtKB-UniRule"/>
</dbReference>
<evidence type="ECO:0000256" key="9">
    <source>
        <dbReference type="HAMAP-Rule" id="MF_00422"/>
    </source>
</evidence>
<feature type="transmembrane region" description="Helical" evidence="9">
    <location>
        <begin position="75"/>
        <end position="93"/>
    </location>
</feature>
<comment type="subcellular location">
    <subcellularLocation>
        <location evidence="1">Membrane</location>
    </subcellularLocation>
</comment>
<evidence type="ECO:0000256" key="7">
    <source>
        <dbReference type="ARBA" id="ARBA00023010"/>
    </source>
</evidence>
<dbReference type="NCBIfam" id="NF004380">
    <property type="entry name" value="PRK05740.2-6"/>
    <property type="match status" value="1"/>
</dbReference>
<dbReference type="EMBL" id="LNYV01000012">
    <property type="protein sequence ID" value="KTD58872.1"/>
    <property type="molecule type" value="Genomic_DNA"/>
</dbReference>
<dbReference type="NCBIfam" id="TIGR00964">
    <property type="entry name" value="secE_bact"/>
    <property type="match status" value="1"/>
</dbReference>
<dbReference type="PROSITE" id="PS01067">
    <property type="entry name" value="SECE_SEC61G"/>
    <property type="match status" value="1"/>
</dbReference>
<dbReference type="HAMAP" id="MF_00422">
    <property type="entry name" value="SecE"/>
    <property type="match status" value="1"/>
</dbReference>
<evidence type="ECO:0000256" key="2">
    <source>
        <dbReference type="ARBA" id="ARBA00022448"/>
    </source>
</evidence>
<dbReference type="Proteomes" id="UP000054621">
    <property type="component" value="Unassembled WGS sequence"/>
</dbReference>
<evidence type="ECO:0000256" key="8">
    <source>
        <dbReference type="ARBA" id="ARBA00023136"/>
    </source>
</evidence>
<dbReference type="PANTHER" id="PTHR33910">
    <property type="entry name" value="PROTEIN TRANSLOCASE SUBUNIT SECE"/>
    <property type="match status" value="1"/>
</dbReference>
<dbReference type="InterPro" id="IPR005807">
    <property type="entry name" value="SecE_bac"/>
</dbReference>
<dbReference type="GO" id="GO:0008320">
    <property type="term" value="F:protein transmembrane transporter activity"/>
    <property type="evidence" value="ECO:0007669"/>
    <property type="project" value="UniProtKB-UniRule"/>
</dbReference>
<feature type="transmembrane region" description="Helical" evidence="9">
    <location>
        <begin position="49"/>
        <end position="69"/>
    </location>
</feature>
<dbReference type="Pfam" id="PF00584">
    <property type="entry name" value="SecE"/>
    <property type="match status" value="1"/>
</dbReference>
<comment type="similarity">
    <text evidence="9">Belongs to the SecE/SEC61-gamma family.</text>
</comment>
<keyword evidence="4 9" id="KW-0812">Transmembrane</keyword>
<accession>A0A0W0YPR1</accession>
<evidence type="ECO:0000256" key="1">
    <source>
        <dbReference type="ARBA" id="ARBA00004370"/>
    </source>
</evidence>
<organism evidence="10 11">
    <name type="scientific">Legionella sainthelensi</name>
    <dbReference type="NCBI Taxonomy" id="28087"/>
    <lineage>
        <taxon>Bacteria</taxon>
        <taxon>Pseudomonadati</taxon>
        <taxon>Pseudomonadota</taxon>
        <taxon>Gammaproteobacteria</taxon>
        <taxon>Legionellales</taxon>
        <taxon>Legionellaceae</taxon>
        <taxon>Legionella</taxon>
    </lineage>
</organism>
<keyword evidence="2 9" id="KW-0813">Transport</keyword>
<dbReference type="AlphaFoldDB" id="A0A0W0YPR1"/>
<evidence type="ECO:0000256" key="6">
    <source>
        <dbReference type="ARBA" id="ARBA00022989"/>
    </source>
</evidence>